<dbReference type="PROSITE" id="PS51503">
    <property type="entry name" value="HIG1"/>
    <property type="match status" value="1"/>
</dbReference>
<dbReference type="NCBIfam" id="NF033233">
    <property type="entry name" value="twin_helix"/>
    <property type="match status" value="1"/>
</dbReference>
<evidence type="ECO:0000256" key="2">
    <source>
        <dbReference type="ARBA" id="ARBA00022989"/>
    </source>
</evidence>
<evidence type="ECO:0000256" key="1">
    <source>
        <dbReference type="ARBA" id="ARBA00022692"/>
    </source>
</evidence>
<dbReference type="Proteomes" id="UP000048949">
    <property type="component" value="Unassembled WGS sequence"/>
</dbReference>
<dbReference type="Pfam" id="PF04588">
    <property type="entry name" value="HIG_1_N"/>
    <property type="match status" value="1"/>
</dbReference>
<evidence type="ECO:0000313" key="7">
    <source>
        <dbReference type="Proteomes" id="UP000048949"/>
    </source>
</evidence>
<dbReference type="AlphaFoldDB" id="A0A0U1NKW9"/>
<gene>
    <name evidence="6" type="ORF">NIG5292_01417</name>
</gene>
<dbReference type="InterPro" id="IPR007667">
    <property type="entry name" value="Hypoxia_induced_domain"/>
</dbReference>
<evidence type="ECO:0000313" key="6">
    <source>
        <dbReference type="EMBL" id="CRK75372.1"/>
    </source>
</evidence>
<keyword evidence="2 4" id="KW-1133">Transmembrane helix</keyword>
<feature type="domain" description="HIG1" evidence="5">
    <location>
        <begin position="1"/>
        <end position="69"/>
    </location>
</feature>
<feature type="transmembrane region" description="Helical" evidence="4">
    <location>
        <begin position="47"/>
        <end position="67"/>
    </location>
</feature>
<evidence type="ECO:0000259" key="5">
    <source>
        <dbReference type="PROSITE" id="PS51503"/>
    </source>
</evidence>
<dbReference type="RefSeq" id="WP_048598750.1">
    <property type="nucleotide sequence ID" value="NZ_CAXIAP010000015.1"/>
</dbReference>
<dbReference type="OrthoDB" id="7284889at2"/>
<reference evidence="6 7" key="1">
    <citation type="submission" date="2015-04" db="EMBL/GenBank/DDBJ databases">
        <authorList>
            <person name="Syromyatnikov M.Y."/>
            <person name="Popov V.N."/>
        </authorList>
    </citation>
    <scope>NUCLEOTIDE SEQUENCE [LARGE SCALE GENOMIC DNA]</scope>
    <source>
        <strain evidence="6 7">CECT 5292</strain>
    </source>
</reference>
<evidence type="ECO:0000256" key="3">
    <source>
        <dbReference type="ARBA" id="ARBA00023136"/>
    </source>
</evidence>
<protein>
    <recommendedName>
        <fullName evidence="5">HIG1 domain-containing protein</fullName>
    </recommendedName>
</protein>
<feature type="transmembrane region" description="Helical" evidence="4">
    <location>
        <begin position="6"/>
        <end position="26"/>
    </location>
</feature>
<proteinExistence type="predicted"/>
<accession>A0A0U1NKW9</accession>
<keyword evidence="7" id="KW-1185">Reference proteome</keyword>
<sequence length="69" mass="7484">MLSDPLFIVAAIACVIVLGILMLGIGGFAKGGDFNKKHANKVMRWRLYAQFAAVILIVAWVFISQTFGA</sequence>
<organism evidence="6 7">
    <name type="scientific">Nereida ignava</name>
    <dbReference type="NCBI Taxonomy" id="282199"/>
    <lineage>
        <taxon>Bacteria</taxon>
        <taxon>Pseudomonadati</taxon>
        <taxon>Pseudomonadota</taxon>
        <taxon>Alphaproteobacteria</taxon>
        <taxon>Rhodobacterales</taxon>
        <taxon>Roseobacteraceae</taxon>
        <taxon>Nereida</taxon>
    </lineage>
</organism>
<keyword evidence="3 4" id="KW-0472">Membrane</keyword>
<keyword evidence="1 4" id="KW-0812">Transmembrane</keyword>
<dbReference type="EMBL" id="CVQV01000005">
    <property type="protein sequence ID" value="CRK75372.1"/>
    <property type="molecule type" value="Genomic_DNA"/>
</dbReference>
<name>A0A0U1NKW9_9RHOB</name>
<evidence type="ECO:0000256" key="4">
    <source>
        <dbReference type="SAM" id="Phobius"/>
    </source>
</evidence>
<dbReference type="STRING" id="282199.GCA_001049735_01416"/>